<evidence type="ECO:0000256" key="2">
    <source>
        <dbReference type="ARBA" id="ARBA00006479"/>
    </source>
</evidence>
<reference evidence="4 5" key="1">
    <citation type="submission" date="2022-04" db="EMBL/GenBank/DDBJ databases">
        <title>Halobacillus sp. isolated from saltern.</title>
        <authorList>
            <person name="Won M."/>
            <person name="Lee C.-M."/>
            <person name="Woen H.-Y."/>
            <person name="Kwon S.-W."/>
        </authorList>
    </citation>
    <scope>NUCLEOTIDE SEQUENCE [LARGE SCALE GENOMIC DNA]</scope>
    <source>
        <strain evidence="4 5">SSBR10-3</strain>
    </source>
</reference>
<dbReference type="EMBL" id="CP095073">
    <property type="protein sequence ID" value="UOQ44106.1"/>
    <property type="molecule type" value="Genomic_DNA"/>
</dbReference>
<dbReference type="PANTHER" id="PTHR18964">
    <property type="entry name" value="ROK (REPRESSOR, ORF, KINASE) FAMILY"/>
    <property type="match status" value="1"/>
</dbReference>
<name>A0ABY4EI04_9BACI</name>
<dbReference type="InterPro" id="IPR000600">
    <property type="entry name" value="ROK"/>
</dbReference>
<organism evidence="4 5">
    <name type="scientific">Halobacillus salinarum</name>
    <dbReference type="NCBI Taxonomy" id="2932257"/>
    <lineage>
        <taxon>Bacteria</taxon>
        <taxon>Bacillati</taxon>
        <taxon>Bacillota</taxon>
        <taxon>Bacilli</taxon>
        <taxon>Bacillales</taxon>
        <taxon>Bacillaceae</taxon>
        <taxon>Halobacillus</taxon>
    </lineage>
</organism>
<dbReference type="Pfam" id="PF00480">
    <property type="entry name" value="ROK"/>
    <property type="match status" value="1"/>
</dbReference>
<dbReference type="SUPFAM" id="SSF46785">
    <property type="entry name" value="Winged helix' DNA-binding domain"/>
    <property type="match status" value="1"/>
</dbReference>
<sequence>MPFIGQNTLRTKQLNRSLVFQSLLRFETPSRQEIASFTQLTPATITNIIAAFKEEGIVVERGSVEKKQRGAGRKTVLLDVNENSRLVAGVHVRSDRVELGIVSLKGNVLETSEFSIPQEINEEDFLQLLVEKLTSFLAAHRSLDVSAIGVGAAGLIDFENGLLLEAEQLGWKEVALVQVLQHHMDVPVFLDHHVRGMALAEKLYGSCKNETDYLCVFIGQGIGSGLCLKDEIYRSNKTGAGELGHMVYQPDGIPCWCGNKGCLEGYASEEAVRLKLNARSIDEVVTACKQEDEAAWKAVQQAGSQIGTALVSFVNMVHVNRIVIGGKLAGTELPLLETIHRHVNEHSFLAKKREIQIESTSLGSNLGVIGAASIALLYGVISAATNYSRG</sequence>
<dbReference type="InterPro" id="IPR036388">
    <property type="entry name" value="WH-like_DNA-bd_sf"/>
</dbReference>
<evidence type="ECO:0000313" key="4">
    <source>
        <dbReference type="EMBL" id="UOQ44106.1"/>
    </source>
</evidence>
<dbReference type="Proteomes" id="UP000831787">
    <property type="component" value="Chromosome"/>
</dbReference>
<comment type="similarity">
    <text evidence="2">Belongs to the ROK (NagC/XylR) family.</text>
</comment>
<comment type="function">
    <text evidence="1">Transcriptional repressor of xylose-utilizing enzymes.</text>
</comment>
<evidence type="ECO:0000256" key="3">
    <source>
        <dbReference type="ARBA" id="ARBA00022629"/>
    </source>
</evidence>
<keyword evidence="5" id="KW-1185">Reference proteome</keyword>
<evidence type="ECO:0000256" key="1">
    <source>
        <dbReference type="ARBA" id="ARBA00002486"/>
    </source>
</evidence>
<dbReference type="SUPFAM" id="SSF53067">
    <property type="entry name" value="Actin-like ATPase domain"/>
    <property type="match status" value="1"/>
</dbReference>
<dbReference type="PANTHER" id="PTHR18964:SF149">
    <property type="entry name" value="BIFUNCTIONAL UDP-N-ACETYLGLUCOSAMINE 2-EPIMERASE_N-ACETYLMANNOSAMINE KINASE"/>
    <property type="match status" value="1"/>
</dbReference>
<protein>
    <submittedName>
        <fullName evidence="4">ROK family transcriptional regulator</fullName>
    </submittedName>
</protein>
<evidence type="ECO:0000313" key="5">
    <source>
        <dbReference type="Proteomes" id="UP000831787"/>
    </source>
</evidence>
<dbReference type="InterPro" id="IPR036390">
    <property type="entry name" value="WH_DNA-bd_sf"/>
</dbReference>
<dbReference type="RefSeq" id="WP_244709795.1">
    <property type="nucleotide sequence ID" value="NZ_CP095073.1"/>
</dbReference>
<gene>
    <name evidence="4" type="ORF">MUN89_19965</name>
</gene>
<accession>A0ABY4EI04</accession>
<dbReference type="InterPro" id="IPR043129">
    <property type="entry name" value="ATPase_NBD"/>
</dbReference>
<dbReference type="Gene3D" id="1.10.10.10">
    <property type="entry name" value="Winged helix-like DNA-binding domain superfamily/Winged helix DNA-binding domain"/>
    <property type="match status" value="1"/>
</dbReference>
<proteinExistence type="inferred from homology"/>
<dbReference type="Gene3D" id="3.30.420.40">
    <property type="match status" value="2"/>
</dbReference>
<keyword evidence="3" id="KW-0119">Carbohydrate metabolism</keyword>
<keyword evidence="3" id="KW-0859">Xylose metabolism</keyword>